<dbReference type="AlphaFoldDB" id="A0AAW2HS28"/>
<reference evidence="4" key="1">
    <citation type="journal article" date="2024" name="Gigascience">
        <title>Chromosome-level genome of the poultry shaft louse Menopon gallinae provides insight into the host-switching and adaptive evolution of parasitic lice.</title>
        <authorList>
            <person name="Xu Y."/>
            <person name="Ma L."/>
            <person name="Liu S."/>
            <person name="Liang Y."/>
            <person name="Liu Q."/>
            <person name="He Z."/>
            <person name="Tian L."/>
            <person name="Duan Y."/>
            <person name="Cai W."/>
            <person name="Li H."/>
            <person name="Song F."/>
        </authorList>
    </citation>
    <scope>NUCLEOTIDE SEQUENCE</scope>
    <source>
        <strain evidence="4">Cailab_2023a</strain>
    </source>
</reference>
<feature type="signal peptide" evidence="3">
    <location>
        <begin position="1"/>
        <end position="18"/>
    </location>
</feature>
<dbReference type="InterPro" id="IPR031424">
    <property type="entry name" value="QVR-like"/>
</dbReference>
<protein>
    <recommendedName>
        <fullName evidence="5">Sodefrin-like factor</fullName>
    </recommendedName>
</protein>
<evidence type="ECO:0000256" key="3">
    <source>
        <dbReference type="SAM" id="SignalP"/>
    </source>
</evidence>
<evidence type="ECO:0008006" key="5">
    <source>
        <dbReference type="Google" id="ProtNLM"/>
    </source>
</evidence>
<keyword evidence="2" id="KW-0325">Glycoprotein</keyword>
<dbReference type="Gene3D" id="2.10.60.10">
    <property type="entry name" value="CD59"/>
    <property type="match status" value="1"/>
</dbReference>
<dbReference type="GO" id="GO:0030431">
    <property type="term" value="P:sleep"/>
    <property type="evidence" value="ECO:0007669"/>
    <property type="project" value="InterPro"/>
</dbReference>
<name>A0AAW2HS28_9NEOP</name>
<dbReference type="Pfam" id="PF17064">
    <property type="entry name" value="QVR"/>
    <property type="match status" value="1"/>
</dbReference>
<evidence type="ECO:0000313" key="4">
    <source>
        <dbReference type="EMBL" id="KAL0272745.1"/>
    </source>
</evidence>
<comment type="caution">
    <text evidence="4">The sequence shown here is derived from an EMBL/GenBank/DDBJ whole genome shotgun (WGS) entry which is preliminary data.</text>
</comment>
<organism evidence="4">
    <name type="scientific">Menopon gallinae</name>
    <name type="common">poultry shaft louse</name>
    <dbReference type="NCBI Taxonomy" id="328185"/>
    <lineage>
        <taxon>Eukaryota</taxon>
        <taxon>Metazoa</taxon>
        <taxon>Ecdysozoa</taxon>
        <taxon>Arthropoda</taxon>
        <taxon>Hexapoda</taxon>
        <taxon>Insecta</taxon>
        <taxon>Pterygota</taxon>
        <taxon>Neoptera</taxon>
        <taxon>Paraneoptera</taxon>
        <taxon>Psocodea</taxon>
        <taxon>Troctomorpha</taxon>
        <taxon>Phthiraptera</taxon>
        <taxon>Amblycera</taxon>
        <taxon>Menoponidae</taxon>
        <taxon>Menopon</taxon>
    </lineage>
</organism>
<gene>
    <name evidence="4" type="ORF">PYX00_005606</name>
</gene>
<dbReference type="SUPFAM" id="SSF57302">
    <property type="entry name" value="Snake toxin-like"/>
    <property type="match status" value="1"/>
</dbReference>
<proteinExistence type="predicted"/>
<accession>A0AAW2HS28</accession>
<keyword evidence="1 3" id="KW-0732">Signal</keyword>
<dbReference type="InterPro" id="IPR045860">
    <property type="entry name" value="Snake_toxin-like_sf"/>
</dbReference>
<evidence type="ECO:0000256" key="2">
    <source>
        <dbReference type="ARBA" id="ARBA00023180"/>
    </source>
</evidence>
<dbReference type="EMBL" id="JARGDH010000003">
    <property type="protein sequence ID" value="KAL0272745.1"/>
    <property type="molecule type" value="Genomic_DNA"/>
</dbReference>
<feature type="chain" id="PRO_5043946302" description="Sodefrin-like factor" evidence="3">
    <location>
        <begin position="19"/>
        <end position="134"/>
    </location>
</feature>
<dbReference type="GO" id="GO:0032222">
    <property type="term" value="P:regulation of synaptic transmission, cholinergic"/>
    <property type="evidence" value="ECO:0007669"/>
    <property type="project" value="InterPro"/>
</dbReference>
<sequence>MLMPESFLLLALFDYCGGIMCYFCTDSENPNESESENCKFYVECPPDVPGCLTLSIEDETKPSLVRTCSFIEGCNETVITMMNVPYLAVRKCEFCNTDLCNSACELRIATASKTRRNIDRAHIAYIQISTEHSK</sequence>
<evidence type="ECO:0000256" key="1">
    <source>
        <dbReference type="ARBA" id="ARBA00022729"/>
    </source>
</evidence>
<dbReference type="CDD" id="cd00117">
    <property type="entry name" value="TFP"/>
    <property type="match status" value="1"/>
</dbReference>